<comment type="caution">
    <text evidence="9">The sequence shown here is derived from an EMBL/GenBank/DDBJ whole genome shotgun (WGS) entry which is preliminary data.</text>
</comment>
<dbReference type="GO" id="GO:0032456">
    <property type="term" value="P:endocytic recycling"/>
    <property type="evidence" value="ECO:0007669"/>
    <property type="project" value="TreeGrafter"/>
</dbReference>
<evidence type="ECO:0000259" key="7">
    <source>
        <dbReference type="Pfam" id="PF04129"/>
    </source>
</evidence>
<dbReference type="OrthoDB" id="19482at2759"/>
<dbReference type="Pfam" id="PF20655">
    <property type="entry name" value="Vps52_C"/>
    <property type="match status" value="1"/>
</dbReference>
<feature type="domain" description="Vps52 C-terminal" evidence="8">
    <location>
        <begin position="849"/>
        <end position="926"/>
    </location>
</feature>
<comment type="similarity">
    <text evidence="2">Belongs to the VPS52 family.</text>
</comment>
<dbReference type="AlphaFoldDB" id="A0A4Z0ABZ5"/>
<evidence type="ECO:0000256" key="2">
    <source>
        <dbReference type="ARBA" id="ARBA00008180"/>
    </source>
</evidence>
<proteinExistence type="inferred from homology"/>
<feature type="compositionally biased region" description="Low complexity" evidence="6">
    <location>
        <begin position="143"/>
        <end position="154"/>
    </location>
</feature>
<gene>
    <name evidence="9" type="ORF">EWM64_g58</name>
</gene>
<comment type="subcellular location">
    <subcellularLocation>
        <location evidence="1">Golgi apparatus</location>
        <location evidence="1">trans-Golgi network</location>
    </subcellularLocation>
</comment>
<feature type="compositionally biased region" description="Basic and acidic residues" evidence="6">
    <location>
        <begin position="234"/>
        <end position="250"/>
    </location>
</feature>
<protein>
    <submittedName>
        <fullName evidence="9">Uncharacterized protein</fullName>
    </submittedName>
</protein>
<reference evidence="9 10" key="1">
    <citation type="submission" date="2019-02" db="EMBL/GenBank/DDBJ databases">
        <title>Genome sequencing of the rare red list fungi Hericium alpestre (H. flagellum).</title>
        <authorList>
            <person name="Buettner E."/>
            <person name="Kellner H."/>
        </authorList>
    </citation>
    <scope>NUCLEOTIDE SEQUENCE [LARGE SCALE GENOMIC DNA]</scope>
    <source>
        <strain evidence="9 10">DSM 108284</strain>
    </source>
</reference>
<feature type="region of interest" description="Disordered" evidence="6">
    <location>
        <begin position="787"/>
        <end position="814"/>
    </location>
</feature>
<sequence>MPSSELSDALNPHIAYSRTRTLPYAQHVQPVEHITAQEASHSTFVPHRSELEYAICEPPLPPPRPKPDGAQVIQHLARTLAAMKEAHETERRRRLAWEQELEAKYAHRHMAMETQVAEMRQEIACLRGIISALPPSHSQGPNVLQQSPLLVSSGPSPPAMAVSPPNINSSARQSQTRAAADTTFLDDHISPVRSVSAAVDVVASSPSGSNPILSRSRSRKRRTPVSSDEEDHESGENGAERPRKRVNNHDKRVYTIQLAMRKHIYRLMQVDPDDDLPPSHLDGFTIGDDEPVRFNWERTVKQSKHNSEMKARVIADLQANQKLYKHVPSKEFAKNALESTFDQAFTTLRQKFKTQIDASAAAALKAREDNKAMRSRRSSRKKFKLRSRVEVRAKTEAFTHATFNGAMQIDCMSSEESEDEQVEADSSKPKAKKLMVRGIPWRSTRMLRYYGMLDEDDKVEKGLKPKRAPRQDRNEGPPKAGFHMPPKGVASWMVSRRWLRDLQLSHPELVGLLNDIVVDPPGFDWNQFDALGYESEDELDPDLSAVSGQISDLQDRSKDIETRLKSRRKIEKPLSSLLTDLTIPPPMATIILDTSVDETWIPAVENFECRLEVLKARSRVKAARDLGEVAEGLRIVAATKLRAFFMALLQPIKTSMTTNMQRQAPNVAQEVQKAYIGAARTYYETGFRRYMRSLGWIKVRNIEKADTIVAATSTPEKSAEIEIERLGYARIAGPGVTLTYMADDKTYTQDVEALLRSCLLVLMDNGTAEYTFLTKFFATETLPPVPPSATATSFPRTSLSADHPDDTLSASSTEVDALTPRARNRADSVYSTNGTRATANKDSVSSLNVVWKQIMDPALEHAQNFVKASLEPLPPVIPLLTIIRLTEEVMVEIQKRECPPLETFVFGLRLQMWPLFQKAMTDQIDAHKNLAEGAGGGYFRRAVATTDTLVLSTEETMIFSNLLRLRQELTKLVETHTDKLTDARIRAKTRSALYEELLQGLNRGFREAPAHPKAQTEITYWKEKEEQARKAMLTTGRAGAGG</sequence>
<dbReference type="PANTHER" id="PTHR14190:SF7">
    <property type="entry name" value="VACUOLAR PROTEIN SORTING-ASSOCIATED PROTEIN 52 HOMOLOG"/>
    <property type="match status" value="1"/>
</dbReference>
<dbReference type="GO" id="GO:0000938">
    <property type="term" value="C:GARP complex"/>
    <property type="evidence" value="ECO:0007669"/>
    <property type="project" value="TreeGrafter"/>
</dbReference>
<dbReference type="Pfam" id="PF04129">
    <property type="entry name" value="Vps52_CC"/>
    <property type="match status" value="1"/>
</dbReference>
<evidence type="ECO:0000256" key="5">
    <source>
        <dbReference type="ARBA" id="ARBA00023034"/>
    </source>
</evidence>
<keyword evidence="4" id="KW-0653">Protein transport</keyword>
<evidence type="ECO:0000256" key="1">
    <source>
        <dbReference type="ARBA" id="ARBA00004601"/>
    </source>
</evidence>
<evidence type="ECO:0000256" key="6">
    <source>
        <dbReference type="SAM" id="MobiDB-lite"/>
    </source>
</evidence>
<feature type="region of interest" description="Disordered" evidence="6">
    <location>
        <begin position="137"/>
        <end position="179"/>
    </location>
</feature>
<dbReference type="GO" id="GO:0006896">
    <property type="term" value="P:Golgi to vacuole transport"/>
    <property type="evidence" value="ECO:0007669"/>
    <property type="project" value="TreeGrafter"/>
</dbReference>
<dbReference type="InterPro" id="IPR048361">
    <property type="entry name" value="Vps52_C"/>
</dbReference>
<evidence type="ECO:0000256" key="4">
    <source>
        <dbReference type="ARBA" id="ARBA00022927"/>
    </source>
</evidence>
<dbReference type="GO" id="GO:0005829">
    <property type="term" value="C:cytosol"/>
    <property type="evidence" value="ECO:0007669"/>
    <property type="project" value="GOC"/>
</dbReference>
<feature type="compositionally biased region" description="Low complexity" evidence="6">
    <location>
        <begin position="169"/>
        <end position="179"/>
    </location>
</feature>
<keyword evidence="3" id="KW-0813">Transport</keyword>
<dbReference type="Proteomes" id="UP000298061">
    <property type="component" value="Unassembled WGS sequence"/>
</dbReference>
<dbReference type="InterPro" id="IPR007258">
    <property type="entry name" value="Vps52"/>
</dbReference>
<dbReference type="PANTHER" id="PTHR14190">
    <property type="entry name" value="SUPPRESSOR OF ACTIN MUTATIONS 2/VACUOLAR PROTEIN SORTING 52"/>
    <property type="match status" value="1"/>
</dbReference>
<evidence type="ECO:0000256" key="3">
    <source>
        <dbReference type="ARBA" id="ARBA00022448"/>
    </source>
</evidence>
<dbReference type="STRING" id="135208.A0A4Z0ABZ5"/>
<feature type="domain" description="Vps52 coiled-coil" evidence="7">
    <location>
        <begin position="541"/>
        <end position="662"/>
    </location>
</feature>
<name>A0A4Z0ABZ5_9AGAM</name>
<evidence type="ECO:0000313" key="9">
    <source>
        <dbReference type="EMBL" id="TFY83941.1"/>
    </source>
</evidence>
<dbReference type="InterPro" id="IPR048319">
    <property type="entry name" value="Vps52_CC"/>
</dbReference>
<keyword evidence="10" id="KW-1185">Reference proteome</keyword>
<evidence type="ECO:0000259" key="8">
    <source>
        <dbReference type="Pfam" id="PF20655"/>
    </source>
</evidence>
<feature type="compositionally biased region" description="Polar residues" evidence="6">
    <location>
        <begin position="789"/>
        <end position="800"/>
    </location>
</feature>
<keyword evidence="5" id="KW-0333">Golgi apparatus</keyword>
<dbReference type="GO" id="GO:0019905">
    <property type="term" value="F:syntaxin binding"/>
    <property type="evidence" value="ECO:0007669"/>
    <property type="project" value="TreeGrafter"/>
</dbReference>
<feature type="compositionally biased region" description="Basic and acidic residues" evidence="6">
    <location>
        <begin position="460"/>
        <end position="476"/>
    </location>
</feature>
<dbReference type="GO" id="GO:0042147">
    <property type="term" value="P:retrograde transport, endosome to Golgi"/>
    <property type="evidence" value="ECO:0007669"/>
    <property type="project" value="TreeGrafter"/>
</dbReference>
<evidence type="ECO:0000313" key="10">
    <source>
        <dbReference type="Proteomes" id="UP000298061"/>
    </source>
</evidence>
<dbReference type="EMBL" id="SFCI01000003">
    <property type="protein sequence ID" value="TFY83941.1"/>
    <property type="molecule type" value="Genomic_DNA"/>
</dbReference>
<accession>A0A4Z0ABZ5</accession>
<dbReference type="GO" id="GO:0015031">
    <property type="term" value="P:protein transport"/>
    <property type="evidence" value="ECO:0007669"/>
    <property type="project" value="UniProtKB-KW"/>
</dbReference>
<feature type="region of interest" description="Disordered" evidence="6">
    <location>
        <begin position="201"/>
        <end position="250"/>
    </location>
</feature>
<organism evidence="9 10">
    <name type="scientific">Hericium alpestre</name>
    <dbReference type="NCBI Taxonomy" id="135208"/>
    <lineage>
        <taxon>Eukaryota</taxon>
        <taxon>Fungi</taxon>
        <taxon>Dikarya</taxon>
        <taxon>Basidiomycota</taxon>
        <taxon>Agaricomycotina</taxon>
        <taxon>Agaricomycetes</taxon>
        <taxon>Russulales</taxon>
        <taxon>Hericiaceae</taxon>
        <taxon>Hericium</taxon>
    </lineage>
</organism>
<feature type="region of interest" description="Disordered" evidence="6">
    <location>
        <begin position="460"/>
        <end position="486"/>
    </location>
</feature>